<evidence type="ECO:0000256" key="7">
    <source>
        <dbReference type="ARBA" id="ARBA00017272"/>
    </source>
</evidence>
<evidence type="ECO:0000256" key="8">
    <source>
        <dbReference type="ARBA" id="ARBA00022490"/>
    </source>
</evidence>
<keyword evidence="16" id="KW-0539">Nucleus</keyword>
<dbReference type="GO" id="GO:0006729">
    <property type="term" value="P:tetrahydrobiopterin biosynthetic process"/>
    <property type="evidence" value="ECO:0007669"/>
    <property type="project" value="UniProtKB-KW"/>
</dbReference>
<dbReference type="NCBIfam" id="TIGR00063">
    <property type="entry name" value="folE"/>
    <property type="match status" value="1"/>
</dbReference>
<proteinExistence type="inferred from homology"/>
<protein>
    <recommendedName>
        <fullName evidence="7">GTP cyclohydrolase 1</fullName>
        <ecNumber evidence="6">3.5.4.16</ecNumber>
    </recommendedName>
    <alternativeName>
        <fullName evidence="17">GTP cyclohydrolase I</fullName>
    </alternativeName>
</protein>
<evidence type="ECO:0000256" key="13">
    <source>
        <dbReference type="ARBA" id="ARBA00022833"/>
    </source>
</evidence>
<evidence type="ECO:0000256" key="5">
    <source>
        <dbReference type="ARBA" id="ARBA00008085"/>
    </source>
</evidence>
<evidence type="ECO:0000259" key="19">
    <source>
        <dbReference type="Pfam" id="PF01227"/>
    </source>
</evidence>
<dbReference type="InterPro" id="IPR043134">
    <property type="entry name" value="GTP-CH-I_N"/>
</dbReference>
<keyword evidence="10" id="KW-0479">Metal-binding</keyword>
<dbReference type="Pfam" id="PF01227">
    <property type="entry name" value="GTP_cyclohydroI"/>
    <property type="match status" value="1"/>
</dbReference>
<dbReference type="GO" id="GO:0003934">
    <property type="term" value="F:GTP cyclohydrolase I activity"/>
    <property type="evidence" value="ECO:0007669"/>
    <property type="project" value="UniProtKB-EC"/>
</dbReference>
<evidence type="ECO:0000256" key="16">
    <source>
        <dbReference type="ARBA" id="ARBA00023242"/>
    </source>
</evidence>
<keyword evidence="14" id="KW-0783">Tetrahydrobiopterin biosynthesis</keyword>
<dbReference type="FunFam" id="1.10.286.10:FF:000003">
    <property type="entry name" value="GTP cyclohydrolase 1"/>
    <property type="match status" value="1"/>
</dbReference>
<comment type="pathway">
    <text evidence="4">Cofactor biosynthesis; 7,8-dihydroneopterin triphosphate biosynthesis; 7,8-dihydroneopterin triphosphate from GTP: step 1/1.</text>
</comment>
<evidence type="ECO:0000256" key="3">
    <source>
        <dbReference type="ARBA" id="ARBA00004496"/>
    </source>
</evidence>
<dbReference type="InterPro" id="IPR043133">
    <property type="entry name" value="GTP-CH-I_C/QueF"/>
</dbReference>
<feature type="compositionally biased region" description="Basic and acidic residues" evidence="18">
    <location>
        <begin position="71"/>
        <end position="81"/>
    </location>
</feature>
<accession>A0AAE0V6P3</accession>
<dbReference type="InterPro" id="IPR018234">
    <property type="entry name" value="GTP_CycHdrlase_I_CS"/>
</dbReference>
<evidence type="ECO:0000256" key="1">
    <source>
        <dbReference type="ARBA" id="ARBA00001052"/>
    </source>
</evidence>
<dbReference type="GO" id="GO:0046654">
    <property type="term" value="P:tetrahydrofolate biosynthetic process"/>
    <property type="evidence" value="ECO:0007669"/>
    <property type="project" value="InterPro"/>
</dbReference>
<reference evidence="20" key="1">
    <citation type="submission" date="2023-06" db="EMBL/GenBank/DDBJ databases">
        <title>Male Hemibagrus guttatus genome.</title>
        <authorList>
            <person name="Bian C."/>
        </authorList>
    </citation>
    <scope>NUCLEOTIDE SEQUENCE</scope>
    <source>
        <strain evidence="20">Male_cb2023</strain>
        <tissue evidence="20">Muscle</tissue>
    </source>
</reference>
<organism evidence="20 21">
    <name type="scientific">Hemibagrus guttatus</name>
    <dbReference type="NCBI Taxonomy" id="175788"/>
    <lineage>
        <taxon>Eukaryota</taxon>
        <taxon>Metazoa</taxon>
        <taxon>Chordata</taxon>
        <taxon>Craniata</taxon>
        <taxon>Vertebrata</taxon>
        <taxon>Euteleostomi</taxon>
        <taxon>Actinopterygii</taxon>
        <taxon>Neopterygii</taxon>
        <taxon>Teleostei</taxon>
        <taxon>Ostariophysi</taxon>
        <taxon>Siluriformes</taxon>
        <taxon>Bagridae</taxon>
        <taxon>Hemibagrus</taxon>
    </lineage>
</organism>
<dbReference type="GO" id="GO:0005525">
    <property type="term" value="F:GTP binding"/>
    <property type="evidence" value="ECO:0007669"/>
    <property type="project" value="UniProtKB-KW"/>
</dbReference>
<dbReference type="PANTHER" id="PTHR11109:SF11">
    <property type="entry name" value="GTP CYCLOHYDROLASE 1"/>
    <property type="match status" value="1"/>
</dbReference>
<feature type="region of interest" description="Disordered" evidence="18">
    <location>
        <begin position="10"/>
        <end position="81"/>
    </location>
</feature>
<feature type="non-terminal residue" evidence="20">
    <location>
        <position position="1"/>
    </location>
</feature>
<dbReference type="EC" id="3.5.4.16" evidence="6"/>
<feature type="compositionally biased region" description="Basic and acidic residues" evidence="18">
    <location>
        <begin position="10"/>
        <end position="20"/>
    </location>
</feature>
<evidence type="ECO:0000256" key="11">
    <source>
        <dbReference type="ARBA" id="ARBA00022741"/>
    </source>
</evidence>
<dbReference type="CDD" id="cd00642">
    <property type="entry name" value="GTP_cyclohydro1"/>
    <property type="match status" value="1"/>
</dbReference>
<dbReference type="NCBIfam" id="NF006826">
    <property type="entry name" value="PRK09347.1-3"/>
    <property type="match status" value="1"/>
</dbReference>
<dbReference type="GO" id="GO:0008270">
    <property type="term" value="F:zinc ion binding"/>
    <property type="evidence" value="ECO:0007669"/>
    <property type="project" value="TreeGrafter"/>
</dbReference>
<evidence type="ECO:0000256" key="12">
    <source>
        <dbReference type="ARBA" id="ARBA00022801"/>
    </source>
</evidence>
<keyword evidence="9" id="KW-0021">Allosteric enzyme</keyword>
<dbReference type="PANTHER" id="PTHR11109">
    <property type="entry name" value="GTP CYCLOHYDROLASE I"/>
    <property type="match status" value="1"/>
</dbReference>
<dbReference type="FunFam" id="3.30.1130.10:FF:000012">
    <property type="entry name" value="GTP cyclohydrolase 1"/>
    <property type="match status" value="1"/>
</dbReference>
<dbReference type="HAMAP" id="MF_00223">
    <property type="entry name" value="FolE"/>
    <property type="match status" value="1"/>
</dbReference>
<dbReference type="InterPro" id="IPR020602">
    <property type="entry name" value="GTP_CycHdrlase_I_dom"/>
</dbReference>
<evidence type="ECO:0000256" key="10">
    <source>
        <dbReference type="ARBA" id="ARBA00022723"/>
    </source>
</evidence>
<evidence type="ECO:0000256" key="15">
    <source>
        <dbReference type="ARBA" id="ARBA00023134"/>
    </source>
</evidence>
<keyword evidence="8" id="KW-0963">Cytoplasm</keyword>
<dbReference type="NCBIfam" id="NF006825">
    <property type="entry name" value="PRK09347.1-2"/>
    <property type="match status" value="1"/>
</dbReference>
<evidence type="ECO:0000256" key="14">
    <source>
        <dbReference type="ARBA" id="ARBA00023007"/>
    </source>
</evidence>
<keyword evidence="12" id="KW-0378">Hydrolase</keyword>
<evidence type="ECO:0000256" key="17">
    <source>
        <dbReference type="ARBA" id="ARBA00030854"/>
    </source>
</evidence>
<evidence type="ECO:0000256" key="2">
    <source>
        <dbReference type="ARBA" id="ARBA00004123"/>
    </source>
</evidence>
<gene>
    <name evidence="20" type="ORF">QTP70_017085</name>
</gene>
<evidence type="ECO:0000256" key="9">
    <source>
        <dbReference type="ARBA" id="ARBA00022533"/>
    </source>
</evidence>
<keyword evidence="21" id="KW-1185">Reference proteome</keyword>
<comment type="caution">
    <text evidence="20">The sequence shown here is derived from an EMBL/GenBank/DDBJ whole genome shotgun (WGS) entry which is preliminary data.</text>
</comment>
<dbReference type="SUPFAM" id="SSF55620">
    <property type="entry name" value="Tetrahydrobiopterin biosynthesis enzymes-like"/>
    <property type="match status" value="1"/>
</dbReference>
<keyword evidence="11" id="KW-0547">Nucleotide-binding</keyword>
<dbReference type="EMBL" id="JAUCMX010000008">
    <property type="protein sequence ID" value="KAK3537671.1"/>
    <property type="molecule type" value="Genomic_DNA"/>
</dbReference>
<name>A0AAE0V6P3_9TELE</name>
<dbReference type="AlphaFoldDB" id="A0AAE0V6P3"/>
<feature type="domain" description="GTP cyclohydrolase I" evidence="19">
    <location>
        <begin position="92"/>
        <end position="270"/>
    </location>
</feature>
<evidence type="ECO:0000256" key="6">
    <source>
        <dbReference type="ARBA" id="ARBA00012715"/>
    </source>
</evidence>
<evidence type="ECO:0000256" key="4">
    <source>
        <dbReference type="ARBA" id="ARBA00005080"/>
    </source>
</evidence>
<comment type="subcellular location">
    <subcellularLocation>
        <location evidence="3">Cytoplasm</location>
    </subcellularLocation>
    <subcellularLocation>
        <location evidence="2">Nucleus</location>
    </subcellularLocation>
</comment>
<dbReference type="InterPro" id="IPR001474">
    <property type="entry name" value="GTP_CycHdrlase_I"/>
</dbReference>
<dbReference type="GO" id="GO:0005634">
    <property type="term" value="C:nucleus"/>
    <property type="evidence" value="ECO:0007669"/>
    <property type="project" value="UniProtKB-SubCell"/>
</dbReference>
<comment type="similarity">
    <text evidence="5">Belongs to the GTP cyclohydrolase I family.</text>
</comment>
<evidence type="ECO:0000256" key="18">
    <source>
        <dbReference type="SAM" id="MobiDB-lite"/>
    </source>
</evidence>
<sequence>SLDITTVMMERSKLGHRESEASSSNDTALNGLLDGMEKMPKWNGAPKETPKGEKPTSKSITRAPCPSVMESWREERTRSVEDNEMSLPSIITAYTTILKGLGEDPERQGLLKTPYRAATAMQFFTKGYQEKIMDVLNDAIFDEDHDEMVIVKDIDMFSMCEHHLVPIFGKVHIGYLPNKRVLGLSKLARCVEHTHTHTHKTVQERLTKQIAIAITEALQPAGVGVVIEATHMCMVMRGVQKMNSKTVTSTMLGVFREDPKTRDEFLTLIRS</sequence>
<dbReference type="Gene3D" id="1.10.286.10">
    <property type="match status" value="1"/>
</dbReference>
<keyword evidence="13" id="KW-0862">Zinc</keyword>
<comment type="catalytic activity">
    <reaction evidence="1">
        <text>GTP + H2O = 7,8-dihydroneopterin 3'-triphosphate + formate + H(+)</text>
        <dbReference type="Rhea" id="RHEA:17473"/>
        <dbReference type="ChEBI" id="CHEBI:15377"/>
        <dbReference type="ChEBI" id="CHEBI:15378"/>
        <dbReference type="ChEBI" id="CHEBI:15740"/>
        <dbReference type="ChEBI" id="CHEBI:37565"/>
        <dbReference type="ChEBI" id="CHEBI:58462"/>
        <dbReference type="EC" id="3.5.4.16"/>
    </reaction>
</comment>
<evidence type="ECO:0000313" key="21">
    <source>
        <dbReference type="Proteomes" id="UP001274896"/>
    </source>
</evidence>
<dbReference type="Proteomes" id="UP001274896">
    <property type="component" value="Unassembled WGS sequence"/>
</dbReference>
<keyword evidence="15" id="KW-0342">GTP-binding</keyword>
<dbReference type="Gene3D" id="3.30.1130.10">
    <property type="match status" value="1"/>
</dbReference>
<dbReference type="PROSITE" id="PS00859">
    <property type="entry name" value="GTP_CYCLOHYDROL_1_1"/>
    <property type="match status" value="1"/>
</dbReference>
<evidence type="ECO:0000313" key="20">
    <source>
        <dbReference type="EMBL" id="KAK3537671.1"/>
    </source>
</evidence>
<dbReference type="GO" id="GO:0005737">
    <property type="term" value="C:cytoplasm"/>
    <property type="evidence" value="ECO:0007669"/>
    <property type="project" value="UniProtKB-SubCell"/>
</dbReference>